<dbReference type="EMBL" id="VXMH01000092">
    <property type="protein sequence ID" value="MYC96642.1"/>
    <property type="molecule type" value="Genomic_DNA"/>
</dbReference>
<sequence length="238" mass="27405">MDCRIGIIGDGPTDLRVIGKLAECIVSYGQTDPISPEIFELRQQNLRTPVDRYWERATREEDYHIASEAGKRLQMDAVALLWGAVEELKFRAKCDSLSYRDMIVLSTDAEKRLNTIDGYFEDYAIHLAKVLMVAVEKLYHQMVEWGIGRRFIPTIVPLPLFPSTEIIVAAARENSLSFRGRTARELKSLLYNVNDMSLLSLDDLDRQALAHITTESLDRIFRFVPEVRYLVHTLIWRT</sequence>
<protein>
    <submittedName>
        <fullName evidence="1">Uncharacterized protein</fullName>
    </submittedName>
</protein>
<dbReference type="AlphaFoldDB" id="A0A6B1DB82"/>
<proteinExistence type="predicted"/>
<organism evidence="1">
    <name type="scientific">Caldilineaceae bacterium SB0661_bin_32</name>
    <dbReference type="NCBI Taxonomy" id="2605255"/>
    <lineage>
        <taxon>Bacteria</taxon>
        <taxon>Bacillati</taxon>
        <taxon>Chloroflexota</taxon>
        <taxon>Caldilineae</taxon>
        <taxon>Caldilineales</taxon>
        <taxon>Caldilineaceae</taxon>
    </lineage>
</organism>
<name>A0A6B1DB82_9CHLR</name>
<gene>
    <name evidence="1" type="ORF">F4X14_16880</name>
</gene>
<accession>A0A6B1DB82</accession>
<reference evidence="1" key="1">
    <citation type="submission" date="2019-09" db="EMBL/GenBank/DDBJ databases">
        <title>Characterisation of the sponge microbiome using genome-centric metagenomics.</title>
        <authorList>
            <person name="Engelberts J.P."/>
            <person name="Robbins S.J."/>
            <person name="De Goeij J.M."/>
            <person name="Aranda M."/>
            <person name="Bell S.C."/>
            <person name="Webster N.S."/>
        </authorList>
    </citation>
    <scope>NUCLEOTIDE SEQUENCE</scope>
    <source>
        <strain evidence="1">SB0661_bin_32</strain>
    </source>
</reference>
<evidence type="ECO:0000313" key="1">
    <source>
        <dbReference type="EMBL" id="MYC96642.1"/>
    </source>
</evidence>
<comment type="caution">
    <text evidence="1">The sequence shown here is derived from an EMBL/GenBank/DDBJ whole genome shotgun (WGS) entry which is preliminary data.</text>
</comment>